<dbReference type="PANTHER" id="PTHR46538:SF4">
    <property type="entry name" value="NON-SPECIFIC SERINE_THREONINE PROTEIN KINASE"/>
    <property type="match status" value="1"/>
</dbReference>
<keyword evidence="4" id="KW-0808">Transferase</keyword>
<evidence type="ECO:0000313" key="9">
    <source>
        <dbReference type="Ensembl" id="ENSCMIP00000004387.1"/>
    </source>
</evidence>
<proteinExistence type="inferred from homology"/>
<protein>
    <submittedName>
        <fullName evidence="9">Uncharacterized protein</fullName>
    </submittedName>
</protein>
<evidence type="ECO:0000256" key="3">
    <source>
        <dbReference type="ARBA" id="ARBA00022553"/>
    </source>
</evidence>
<dbReference type="AlphaFoldDB" id="A0A4W3GMM3"/>
<evidence type="ECO:0000313" key="10">
    <source>
        <dbReference type="Proteomes" id="UP000314986"/>
    </source>
</evidence>
<feature type="compositionally biased region" description="Basic and acidic residues" evidence="8">
    <location>
        <begin position="180"/>
        <end position="191"/>
    </location>
</feature>
<evidence type="ECO:0000256" key="7">
    <source>
        <dbReference type="ARBA" id="ARBA00048679"/>
    </source>
</evidence>
<dbReference type="GO" id="GO:0004674">
    <property type="term" value="F:protein serine/threonine kinase activity"/>
    <property type="evidence" value="ECO:0007669"/>
    <property type="project" value="UniProtKB-KW"/>
</dbReference>
<organism evidence="9 10">
    <name type="scientific">Callorhinchus milii</name>
    <name type="common">Ghost shark</name>
    <dbReference type="NCBI Taxonomy" id="7868"/>
    <lineage>
        <taxon>Eukaryota</taxon>
        <taxon>Metazoa</taxon>
        <taxon>Chordata</taxon>
        <taxon>Craniata</taxon>
        <taxon>Vertebrata</taxon>
        <taxon>Chondrichthyes</taxon>
        <taxon>Holocephali</taxon>
        <taxon>Chimaeriformes</taxon>
        <taxon>Callorhinchidae</taxon>
        <taxon>Callorhinchus</taxon>
    </lineage>
</organism>
<comment type="similarity">
    <text evidence="1">Belongs to the protein kinase superfamily. STE Ser/Thr protein kinase family. STE20 subfamily.</text>
</comment>
<evidence type="ECO:0000256" key="5">
    <source>
        <dbReference type="ARBA" id="ARBA00022777"/>
    </source>
</evidence>
<dbReference type="Proteomes" id="UP000314986">
    <property type="component" value="Unassembled WGS sequence"/>
</dbReference>
<comment type="catalytic activity">
    <reaction evidence="7">
        <text>L-seryl-[protein] + ATP = O-phospho-L-seryl-[protein] + ADP + H(+)</text>
        <dbReference type="Rhea" id="RHEA:17989"/>
        <dbReference type="Rhea" id="RHEA-COMP:9863"/>
        <dbReference type="Rhea" id="RHEA-COMP:11604"/>
        <dbReference type="ChEBI" id="CHEBI:15378"/>
        <dbReference type="ChEBI" id="CHEBI:29999"/>
        <dbReference type="ChEBI" id="CHEBI:30616"/>
        <dbReference type="ChEBI" id="CHEBI:83421"/>
        <dbReference type="ChEBI" id="CHEBI:456216"/>
        <dbReference type="EC" id="2.7.11.1"/>
    </reaction>
</comment>
<sequence>MFRSIEQEMISKKQYYDQELESVERSYRQKEERLEADYTNQLRDEAKRLKAKQEKELSKQQRSLRDRKQEQEFIQKQQQELNEAMQGIIQEQKNTLAQCEEEYLTRTRQLKRDRESVIWDVEGRLLQEKYHLFKQQVKDQLSLQRHQLKKRGEKEMERMCRDHNSQMEELRAQLAQERARLPKFQRQDGKTKLVSYKHSLKPRSLSTAEQRELVKQFLLQEEKRQKRERQQQQQQHEQHLRQRLRLCESN</sequence>
<dbReference type="InterPro" id="IPR022165">
    <property type="entry name" value="PKK"/>
</dbReference>
<feature type="region of interest" description="Disordered" evidence="8">
    <location>
        <begin position="180"/>
        <end position="205"/>
    </location>
</feature>
<keyword evidence="2" id="KW-0723">Serine/threonine-protein kinase</keyword>
<feature type="region of interest" description="Disordered" evidence="8">
    <location>
        <begin position="49"/>
        <end position="71"/>
    </location>
</feature>
<feature type="compositionally biased region" description="Basic and acidic residues" evidence="8">
    <location>
        <begin position="224"/>
        <end position="240"/>
    </location>
</feature>
<dbReference type="InParanoid" id="A0A4W3GMM3"/>
<keyword evidence="10" id="KW-1185">Reference proteome</keyword>
<dbReference type="Ensembl" id="ENSCMIT00000004549.1">
    <property type="protein sequence ID" value="ENSCMIP00000004387.1"/>
    <property type="gene ID" value="ENSCMIG00000002614.1"/>
</dbReference>
<dbReference type="Pfam" id="PF12474">
    <property type="entry name" value="PKK"/>
    <property type="match status" value="2"/>
</dbReference>
<evidence type="ECO:0000256" key="4">
    <source>
        <dbReference type="ARBA" id="ARBA00022679"/>
    </source>
</evidence>
<reference evidence="10" key="1">
    <citation type="journal article" date="2006" name="Science">
        <title>Ancient noncoding elements conserved in the human genome.</title>
        <authorList>
            <person name="Venkatesh B."/>
            <person name="Kirkness E.F."/>
            <person name="Loh Y.H."/>
            <person name="Halpern A.L."/>
            <person name="Lee A.P."/>
            <person name="Johnson J."/>
            <person name="Dandona N."/>
            <person name="Viswanathan L.D."/>
            <person name="Tay A."/>
            <person name="Venter J.C."/>
            <person name="Strausberg R.L."/>
            <person name="Brenner S."/>
        </authorList>
    </citation>
    <scope>NUCLEOTIDE SEQUENCE [LARGE SCALE GENOMIC DNA]</scope>
</reference>
<evidence type="ECO:0000256" key="8">
    <source>
        <dbReference type="SAM" id="MobiDB-lite"/>
    </source>
</evidence>
<reference evidence="9" key="4">
    <citation type="submission" date="2025-08" db="UniProtKB">
        <authorList>
            <consortium name="Ensembl"/>
        </authorList>
    </citation>
    <scope>IDENTIFICATION</scope>
</reference>
<accession>A0A4W3GMM3</accession>
<dbReference type="PANTHER" id="PTHR46538">
    <property type="entry name" value="PROTEIN KINASE DOMAIN-CONTAINING PROTEIN"/>
    <property type="match status" value="1"/>
</dbReference>
<dbReference type="GeneTree" id="ENSGT00940000156818"/>
<evidence type="ECO:0000256" key="6">
    <source>
        <dbReference type="ARBA" id="ARBA00047899"/>
    </source>
</evidence>
<dbReference type="STRING" id="7868.ENSCMIP00000004387"/>
<keyword evidence="5" id="KW-0418">Kinase</keyword>
<name>A0A4W3GMM3_CALMI</name>
<comment type="catalytic activity">
    <reaction evidence="6">
        <text>L-threonyl-[protein] + ATP = O-phospho-L-threonyl-[protein] + ADP + H(+)</text>
        <dbReference type="Rhea" id="RHEA:46608"/>
        <dbReference type="Rhea" id="RHEA-COMP:11060"/>
        <dbReference type="Rhea" id="RHEA-COMP:11605"/>
        <dbReference type="ChEBI" id="CHEBI:15378"/>
        <dbReference type="ChEBI" id="CHEBI:30013"/>
        <dbReference type="ChEBI" id="CHEBI:30616"/>
        <dbReference type="ChEBI" id="CHEBI:61977"/>
        <dbReference type="ChEBI" id="CHEBI:456216"/>
        <dbReference type="EC" id="2.7.11.1"/>
    </reaction>
</comment>
<feature type="region of interest" description="Disordered" evidence="8">
    <location>
        <begin position="224"/>
        <end position="250"/>
    </location>
</feature>
<evidence type="ECO:0000256" key="2">
    <source>
        <dbReference type="ARBA" id="ARBA00022527"/>
    </source>
</evidence>
<evidence type="ECO:0000256" key="1">
    <source>
        <dbReference type="ARBA" id="ARBA00008874"/>
    </source>
</evidence>
<keyword evidence="3" id="KW-0597">Phosphoprotein</keyword>
<reference evidence="9" key="5">
    <citation type="submission" date="2025-09" db="UniProtKB">
        <authorList>
            <consortium name="Ensembl"/>
        </authorList>
    </citation>
    <scope>IDENTIFICATION</scope>
</reference>
<reference evidence="10" key="2">
    <citation type="journal article" date="2007" name="PLoS Biol.">
        <title>Survey sequencing and comparative analysis of the elephant shark (Callorhinchus milii) genome.</title>
        <authorList>
            <person name="Venkatesh B."/>
            <person name="Kirkness E.F."/>
            <person name="Loh Y.H."/>
            <person name="Halpern A.L."/>
            <person name="Lee A.P."/>
            <person name="Johnson J."/>
            <person name="Dandona N."/>
            <person name="Viswanathan L.D."/>
            <person name="Tay A."/>
            <person name="Venter J.C."/>
            <person name="Strausberg R.L."/>
            <person name="Brenner S."/>
        </authorList>
    </citation>
    <scope>NUCLEOTIDE SEQUENCE [LARGE SCALE GENOMIC DNA]</scope>
</reference>
<reference evidence="10" key="3">
    <citation type="journal article" date="2014" name="Nature">
        <title>Elephant shark genome provides unique insights into gnathostome evolution.</title>
        <authorList>
            <consortium name="International Elephant Shark Genome Sequencing Consortium"/>
            <person name="Venkatesh B."/>
            <person name="Lee A.P."/>
            <person name="Ravi V."/>
            <person name="Maurya A.K."/>
            <person name="Lian M.M."/>
            <person name="Swann J.B."/>
            <person name="Ohta Y."/>
            <person name="Flajnik M.F."/>
            <person name="Sutoh Y."/>
            <person name="Kasahara M."/>
            <person name="Hoon S."/>
            <person name="Gangu V."/>
            <person name="Roy S.W."/>
            <person name="Irimia M."/>
            <person name="Korzh V."/>
            <person name="Kondrychyn I."/>
            <person name="Lim Z.W."/>
            <person name="Tay B.H."/>
            <person name="Tohari S."/>
            <person name="Kong K.W."/>
            <person name="Ho S."/>
            <person name="Lorente-Galdos B."/>
            <person name="Quilez J."/>
            <person name="Marques-Bonet T."/>
            <person name="Raney B.J."/>
            <person name="Ingham P.W."/>
            <person name="Tay A."/>
            <person name="Hillier L.W."/>
            <person name="Minx P."/>
            <person name="Boehm T."/>
            <person name="Wilson R.K."/>
            <person name="Brenner S."/>
            <person name="Warren W.C."/>
        </authorList>
    </citation>
    <scope>NUCLEOTIDE SEQUENCE [LARGE SCALE GENOMIC DNA]</scope>
</reference>
<dbReference type="InterPro" id="IPR051585">
    <property type="entry name" value="STE20_Ser/Thr_Kinases"/>
</dbReference>